<dbReference type="Proteomes" id="UP000319818">
    <property type="component" value="Unassembled WGS sequence"/>
</dbReference>
<dbReference type="SUPFAM" id="SSF53335">
    <property type="entry name" value="S-adenosyl-L-methionine-dependent methyltransferases"/>
    <property type="match status" value="1"/>
</dbReference>
<dbReference type="GO" id="GO:0032259">
    <property type="term" value="P:methylation"/>
    <property type="evidence" value="ECO:0007669"/>
    <property type="project" value="UniProtKB-KW"/>
</dbReference>
<dbReference type="RefSeq" id="WP_142103478.1">
    <property type="nucleotide sequence ID" value="NZ_VFPH01000002.1"/>
</dbReference>
<protein>
    <submittedName>
        <fullName evidence="2">Methyltransferase family protein</fullName>
    </submittedName>
</protein>
<accession>A0A543FS72</accession>
<dbReference type="CDD" id="cd02440">
    <property type="entry name" value="AdoMet_MTases"/>
    <property type="match status" value="1"/>
</dbReference>
<proteinExistence type="predicted"/>
<keyword evidence="3" id="KW-1185">Reference proteome</keyword>
<dbReference type="InterPro" id="IPR041698">
    <property type="entry name" value="Methyltransf_25"/>
</dbReference>
<dbReference type="EMBL" id="VFPH01000002">
    <property type="protein sequence ID" value="TQM36594.1"/>
    <property type="molecule type" value="Genomic_DNA"/>
</dbReference>
<reference evidence="2 3" key="1">
    <citation type="submission" date="2019-06" db="EMBL/GenBank/DDBJ databases">
        <title>Sequencing the genomes of 1000 actinobacteria strains.</title>
        <authorList>
            <person name="Klenk H.-P."/>
        </authorList>
    </citation>
    <scope>NUCLEOTIDE SEQUENCE [LARGE SCALE GENOMIC DNA]</scope>
    <source>
        <strain evidence="2 3">DSM 45511</strain>
    </source>
</reference>
<organism evidence="2 3">
    <name type="scientific">Pseudonocardia cypriaca</name>
    <dbReference type="NCBI Taxonomy" id="882449"/>
    <lineage>
        <taxon>Bacteria</taxon>
        <taxon>Bacillati</taxon>
        <taxon>Actinomycetota</taxon>
        <taxon>Actinomycetes</taxon>
        <taxon>Pseudonocardiales</taxon>
        <taxon>Pseudonocardiaceae</taxon>
        <taxon>Pseudonocardia</taxon>
    </lineage>
</organism>
<dbReference type="GO" id="GO:0008168">
    <property type="term" value="F:methyltransferase activity"/>
    <property type="evidence" value="ECO:0007669"/>
    <property type="project" value="UniProtKB-KW"/>
</dbReference>
<evidence type="ECO:0000259" key="1">
    <source>
        <dbReference type="Pfam" id="PF13649"/>
    </source>
</evidence>
<name>A0A543FS72_9PSEU</name>
<keyword evidence="2" id="KW-0489">Methyltransferase</keyword>
<evidence type="ECO:0000313" key="3">
    <source>
        <dbReference type="Proteomes" id="UP000319818"/>
    </source>
</evidence>
<comment type="caution">
    <text evidence="2">The sequence shown here is derived from an EMBL/GenBank/DDBJ whole genome shotgun (WGS) entry which is preliminary data.</text>
</comment>
<dbReference type="OrthoDB" id="4484556at2"/>
<feature type="domain" description="Methyltransferase" evidence="1">
    <location>
        <begin position="52"/>
        <end position="138"/>
    </location>
</feature>
<gene>
    <name evidence="2" type="ORF">FB388_3775</name>
</gene>
<dbReference type="Gene3D" id="3.40.50.150">
    <property type="entry name" value="Vaccinia Virus protein VP39"/>
    <property type="match status" value="1"/>
</dbReference>
<sequence length="228" mass="23978">MLTSGFDQALAGAAACLVRRDGVELELAVQRWHAPAAGEDGWLLDRCAGSAIDLGCGPGRLVAALAARGVRALGVDISRVAHEQCRRRGVPMVCRDVFAPLPDEGRWRHVLLADGNIGIGGDPLRLLRRAARLLRPGGTLLVETDGAPHAYWSGTARLRTGAGPGAPVPWAGVGSAALARIAAAAGLRVTAGYRGRRTFVELVRIEPDGSLPSANARLRRPPRASDRT</sequence>
<keyword evidence="2" id="KW-0808">Transferase</keyword>
<evidence type="ECO:0000313" key="2">
    <source>
        <dbReference type="EMBL" id="TQM36594.1"/>
    </source>
</evidence>
<dbReference type="InterPro" id="IPR029063">
    <property type="entry name" value="SAM-dependent_MTases_sf"/>
</dbReference>
<dbReference type="Pfam" id="PF13649">
    <property type="entry name" value="Methyltransf_25"/>
    <property type="match status" value="1"/>
</dbReference>
<dbReference type="AlphaFoldDB" id="A0A543FS72"/>